<sequence>MNSDDKKSILNLSNKIAELNQSKEVDFEEYLEILEQNQLKCKQNKIIEHLLIKLLKVFCY</sequence>
<organism evidence="1 2">
    <name type="scientific">Brachionus plicatilis</name>
    <name type="common">Marine rotifer</name>
    <name type="synonym">Brachionus muelleri</name>
    <dbReference type="NCBI Taxonomy" id="10195"/>
    <lineage>
        <taxon>Eukaryota</taxon>
        <taxon>Metazoa</taxon>
        <taxon>Spiralia</taxon>
        <taxon>Gnathifera</taxon>
        <taxon>Rotifera</taxon>
        <taxon>Eurotatoria</taxon>
        <taxon>Monogononta</taxon>
        <taxon>Pseudotrocha</taxon>
        <taxon>Ploima</taxon>
        <taxon>Brachionidae</taxon>
        <taxon>Brachionus</taxon>
    </lineage>
</organism>
<gene>
    <name evidence="1" type="ORF">BpHYR1_031145</name>
</gene>
<dbReference type="EMBL" id="REGN01001571">
    <property type="protein sequence ID" value="RNA33835.1"/>
    <property type="molecule type" value="Genomic_DNA"/>
</dbReference>
<keyword evidence="2" id="KW-1185">Reference proteome</keyword>
<proteinExistence type="predicted"/>
<reference evidence="1 2" key="1">
    <citation type="journal article" date="2018" name="Sci. Rep.">
        <title>Genomic signatures of local adaptation to the degree of environmental predictability in rotifers.</title>
        <authorList>
            <person name="Franch-Gras L."/>
            <person name="Hahn C."/>
            <person name="Garcia-Roger E.M."/>
            <person name="Carmona M.J."/>
            <person name="Serra M."/>
            <person name="Gomez A."/>
        </authorList>
    </citation>
    <scope>NUCLEOTIDE SEQUENCE [LARGE SCALE GENOMIC DNA]</scope>
    <source>
        <strain evidence="1">HYR1</strain>
    </source>
</reference>
<accession>A0A3M7SDV0</accession>
<evidence type="ECO:0000313" key="2">
    <source>
        <dbReference type="Proteomes" id="UP000276133"/>
    </source>
</evidence>
<name>A0A3M7SDV0_BRAPC</name>
<comment type="caution">
    <text evidence="1">The sequence shown here is derived from an EMBL/GenBank/DDBJ whole genome shotgun (WGS) entry which is preliminary data.</text>
</comment>
<evidence type="ECO:0000313" key="1">
    <source>
        <dbReference type="EMBL" id="RNA33835.1"/>
    </source>
</evidence>
<dbReference type="AlphaFoldDB" id="A0A3M7SDV0"/>
<dbReference type="Proteomes" id="UP000276133">
    <property type="component" value="Unassembled WGS sequence"/>
</dbReference>
<protein>
    <submittedName>
        <fullName evidence="1">Uncharacterized protein</fullName>
    </submittedName>
</protein>